<dbReference type="EMBL" id="CP001140">
    <property type="protein sequence ID" value="ACL10875.1"/>
    <property type="molecule type" value="Genomic_DNA"/>
</dbReference>
<dbReference type="AlphaFoldDB" id="B8D444"/>
<dbReference type="eggNOG" id="arCOG12977">
    <property type="taxonomic scope" value="Archaea"/>
</dbReference>
<proteinExistence type="predicted"/>
<sequence length="106" mass="12201">MLVDSVDSNVEELKNIVLRYAMKSGGRRITLILHKEASTRPLELIKDSILNNHVYSLIIYELESRGEALELLEKHVCNDNILVLTTRDNLEELLRRLDGKVLFEVV</sequence>
<gene>
    <name evidence="1" type="ordered locus">DKAM_0549</name>
</gene>
<dbReference type="Proteomes" id="UP000006903">
    <property type="component" value="Chromosome"/>
</dbReference>
<evidence type="ECO:0000313" key="1">
    <source>
        <dbReference type="EMBL" id="ACL10875.1"/>
    </source>
</evidence>
<dbReference type="STRING" id="490899.DKAM_0549"/>
<name>B8D444_DESA1</name>
<protein>
    <submittedName>
        <fullName evidence="1">Uncharacterized protein</fullName>
    </submittedName>
</protein>
<organism evidence="1 2">
    <name type="scientific">Desulfurococcus amylolyticus (strain DSM 18924 / JCM 16383 / VKM B-2413 / 1221n)</name>
    <name type="common">Desulfurococcus kamchatkensis</name>
    <dbReference type="NCBI Taxonomy" id="490899"/>
    <lineage>
        <taxon>Archaea</taxon>
        <taxon>Thermoproteota</taxon>
        <taxon>Thermoprotei</taxon>
        <taxon>Desulfurococcales</taxon>
        <taxon>Desulfurococcaceae</taxon>
        <taxon>Desulfurococcus</taxon>
    </lineage>
</organism>
<reference evidence="1 2" key="1">
    <citation type="journal article" date="2009" name="J. Bacteriol.">
        <title>Complete genome sequence of the anaerobic, protein-degrading hyperthermophilic crenarchaeon Desulfurococcus kamchatkensis.</title>
        <authorList>
            <person name="Ravin N.V."/>
            <person name="Mardanov A.V."/>
            <person name="Beletsky A.V."/>
            <person name="Kublanov I.V."/>
            <person name="Kolganova T.V."/>
            <person name="Lebedinsky A.V."/>
            <person name="Chernyh N.A."/>
            <person name="Bonch-Osmolovskaya E.A."/>
            <person name="Skryabin K.G."/>
        </authorList>
    </citation>
    <scope>NUCLEOTIDE SEQUENCE [LARGE SCALE GENOMIC DNA]</scope>
    <source>
        <strain evidence="2">DSM 18924 / JCM 16383 / VKM B-2413 / 1221n</strain>
    </source>
</reference>
<dbReference type="KEGG" id="dka:DKAM_0549"/>
<accession>B8D444</accession>
<dbReference type="HOGENOM" id="CLU_2216942_0_0_2"/>
<evidence type="ECO:0000313" key="2">
    <source>
        <dbReference type="Proteomes" id="UP000006903"/>
    </source>
</evidence>